<dbReference type="Pfam" id="PF03101">
    <property type="entry name" value="FAR1"/>
    <property type="match status" value="1"/>
</dbReference>
<dbReference type="Pfam" id="PF10551">
    <property type="entry name" value="MULE"/>
    <property type="match status" value="1"/>
</dbReference>
<dbReference type="Proteomes" id="UP001291623">
    <property type="component" value="Unassembled WGS sequence"/>
</dbReference>
<dbReference type="InterPro" id="IPR018289">
    <property type="entry name" value="MULE_transposase_dom"/>
</dbReference>
<evidence type="ECO:0000256" key="5">
    <source>
        <dbReference type="PROSITE-ProRule" id="PRU00325"/>
    </source>
</evidence>
<evidence type="ECO:0000313" key="9">
    <source>
        <dbReference type="Proteomes" id="UP001291623"/>
    </source>
</evidence>
<accession>A0AAE1VD95</accession>
<name>A0AAE1VD95_9SOLA</name>
<keyword evidence="3 5" id="KW-0863">Zinc-finger</keyword>
<reference evidence="8" key="1">
    <citation type="submission" date="2023-12" db="EMBL/GenBank/DDBJ databases">
        <title>Genome assembly of Anisodus tanguticus.</title>
        <authorList>
            <person name="Wang Y.-J."/>
        </authorList>
    </citation>
    <scope>NUCLEOTIDE SEQUENCE</scope>
    <source>
        <strain evidence="8">KB-2021</strain>
        <tissue evidence="8">Leaf</tissue>
    </source>
</reference>
<evidence type="ECO:0000256" key="3">
    <source>
        <dbReference type="ARBA" id="ARBA00022771"/>
    </source>
</evidence>
<evidence type="ECO:0000256" key="4">
    <source>
        <dbReference type="ARBA" id="ARBA00022833"/>
    </source>
</evidence>
<comment type="function">
    <text evidence="6">Putative transcription activator involved in regulating light control of development.</text>
</comment>
<dbReference type="InterPro" id="IPR007527">
    <property type="entry name" value="Znf_SWIM"/>
</dbReference>
<evidence type="ECO:0000259" key="7">
    <source>
        <dbReference type="PROSITE" id="PS50966"/>
    </source>
</evidence>
<dbReference type="EMBL" id="JAVYJV010000012">
    <property type="protein sequence ID" value="KAK4357204.1"/>
    <property type="molecule type" value="Genomic_DNA"/>
</dbReference>
<dbReference type="SMART" id="SM00575">
    <property type="entry name" value="ZnF_PMZ"/>
    <property type="match status" value="1"/>
</dbReference>
<comment type="subcellular location">
    <subcellularLocation>
        <location evidence="6">Nucleus</location>
    </subcellularLocation>
</comment>
<comment type="similarity">
    <text evidence="1 6">Belongs to the FHY3/FAR1 family.</text>
</comment>
<sequence length="591" mass="67731">MRVATYGLGVLIERLEMVYCANGQIFMTFMGITRRDFTCHRGGYPQLKPSEDGKLQRNRKSSRCGCQAFMRIVKRADFNVAEWRITGFSSVHNHELLKSTEVQLIPAYCTMSPDDKSRICMFAKAGISVRQMLRLMELEKGVKLGCLPFTEIDVRNLLQSFRNVDQDNDPIDLLRMCKEMKDKDPNCKYDYKIDYNSRLEHIAWSYASSIRLYEAFGDAIVFDTTHRLDAYDMLLGIWIGVDNHGSHCFFGCVLLRDENLQSFSWALKTFLGFMNGKAPGTILTDQNLWLEEAIATEIPRVKHAFCIWNIISRFSDWFSTLLGSQYDNWKADFHRLYNLHSIEDFEVGWNEMVETYRLDGNKHIVSRVVDAKDQAGSKHQVQRNVQMVPLKTGSPIESHAATVLTSYAFSKLQEELVLAPQYASLMVDESYFIVRHHKEMDGGYKVLWVPHDEFISCSCHNFEFTGILCRHVLRVLSTNNCFHIPHQYLPVRWREFTSSLTKPTLFTLPSDHMGKVQLLQSMISTLITESVETEERLNVVCDEVSTVIFRIKGFPTESNGGNAIAYESPSDSLILAVVEESEGIGQSFTCN</sequence>
<comment type="caution">
    <text evidence="8">The sequence shown here is derived from an EMBL/GenBank/DDBJ whole genome shotgun (WGS) entry which is preliminary data.</text>
</comment>
<keyword evidence="9" id="KW-1185">Reference proteome</keyword>
<dbReference type="GO" id="GO:0006355">
    <property type="term" value="P:regulation of DNA-templated transcription"/>
    <property type="evidence" value="ECO:0007669"/>
    <property type="project" value="UniProtKB-UniRule"/>
</dbReference>
<dbReference type="PANTHER" id="PTHR31669:SF291">
    <property type="entry name" value="PROTEIN FAR1-RELATED SEQUENCE"/>
    <property type="match status" value="1"/>
</dbReference>
<keyword evidence="2 6" id="KW-0479">Metal-binding</keyword>
<evidence type="ECO:0000313" key="8">
    <source>
        <dbReference type="EMBL" id="KAK4357204.1"/>
    </source>
</evidence>
<dbReference type="PANTHER" id="PTHR31669">
    <property type="entry name" value="PROTEIN FAR1-RELATED SEQUENCE 10-RELATED"/>
    <property type="match status" value="1"/>
</dbReference>
<keyword evidence="4 6" id="KW-0862">Zinc</keyword>
<proteinExistence type="inferred from homology"/>
<dbReference type="InterPro" id="IPR031052">
    <property type="entry name" value="FHY3/FAR1"/>
</dbReference>
<dbReference type="GO" id="GO:0008270">
    <property type="term" value="F:zinc ion binding"/>
    <property type="evidence" value="ECO:0007669"/>
    <property type="project" value="UniProtKB-UniRule"/>
</dbReference>
<organism evidence="8 9">
    <name type="scientific">Anisodus tanguticus</name>
    <dbReference type="NCBI Taxonomy" id="243964"/>
    <lineage>
        <taxon>Eukaryota</taxon>
        <taxon>Viridiplantae</taxon>
        <taxon>Streptophyta</taxon>
        <taxon>Embryophyta</taxon>
        <taxon>Tracheophyta</taxon>
        <taxon>Spermatophyta</taxon>
        <taxon>Magnoliopsida</taxon>
        <taxon>eudicotyledons</taxon>
        <taxon>Gunneridae</taxon>
        <taxon>Pentapetalae</taxon>
        <taxon>asterids</taxon>
        <taxon>lamiids</taxon>
        <taxon>Solanales</taxon>
        <taxon>Solanaceae</taxon>
        <taxon>Solanoideae</taxon>
        <taxon>Hyoscyameae</taxon>
        <taxon>Anisodus</taxon>
    </lineage>
</organism>
<evidence type="ECO:0000256" key="2">
    <source>
        <dbReference type="ARBA" id="ARBA00022723"/>
    </source>
</evidence>
<evidence type="ECO:0000256" key="1">
    <source>
        <dbReference type="ARBA" id="ARBA00005889"/>
    </source>
</evidence>
<dbReference type="InterPro" id="IPR058778">
    <property type="entry name" value="HTH_FAR1-11-like"/>
</dbReference>
<feature type="domain" description="SWIM-type" evidence="7">
    <location>
        <begin position="444"/>
        <end position="480"/>
    </location>
</feature>
<gene>
    <name evidence="8" type="ORF">RND71_022814</name>
</gene>
<dbReference type="InterPro" id="IPR006564">
    <property type="entry name" value="Znf_PMZ"/>
</dbReference>
<dbReference type="AlphaFoldDB" id="A0AAE1VD95"/>
<keyword evidence="6" id="KW-0539">Nucleus</keyword>
<dbReference type="Pfam" id="PF26175">
    <property type="entry name" value="HTH_FAR1"/>
    <property type="match status" value="1"/>
</dbReference>
<evidence type="ECO:0000256" key="6">
    <source>
        <dbReference type="RuleBase" id="RU367018"/>
    </source>
</evidence>
<dbReference type="GO" id="GO:0005634">
    <property type="term" value="C:nucleus"/>
    <property type="evidence" value="ECO:0007669"/>
    <property type="project" value="UniProtKB-SubCell"/>
</dbReference>
<dbReference type="InterPro" id="IPR004330">
    <property type="entry name" value="FAR1_DNA_bnd_dom"/>
</dbReference>
<dbReference type="PROSITE" id="PS50966">
    <property type="entry name" value="ZF_SWIM"/>
    <property type="match status" value="1"/>
</dbReference>
<protein>
    <recommendedName>
        <fullName evidence="6">Protein FAR1-RELATED SEQUENCE</fullName>
    </recommendedName>
</protein>
<dbReference type="Pfam" id="PF04434">
    <property type="entry name" value="SWIM"/>
    <property type="match status" value="1"/>
</dbReference>